<comment type="miscellaneous">
    <text evidence="14">Bacitracin is thought to be involved in the inhibition of peptidoglycan synthesis by sequestering undecaprenyl diphosphate, thereby reducing the pool of lipid carrier available.</text>
</comment>
<dbReference type="RefSeq" id="WP_072747452.1">
    <property type="nucleotide sequence ID" value="NZ_FOHL01000006.1"/>
</dbReference>
<protein>
    <recommendedName>
        <fullName evidence="4 14">Undecaprenyl-diphosphatase</fullName>
        <ecNumber evidence="3 14">3.6.1.27</ecNumber>
    </recommendedName>
    <alternativeName>
        <fullName evidence="12 14">Bacitracin resistance protein</fullName>
    </alternativeName>
    <alternativeName>
        <fullName evidence="11 14">Undecaprenyl pyrophosphate phosphatase</fullName>
    </alternativeName>
</protein>
<dbReference type="EC" id="3.6.1.27" evidence="3 14"/>
<comment type="similarity">
    <text evidence="2 14">Belongs to the UppP family.</text>
</comment>
<evidence type="ECO:0000313" key="16">
    <source>
        <dbReference type="Proteomes" id="UP000184066"/>
    </source>
</evidence>
<evidence type="ECO:0000256" key="8">
    <source>
        <dbReference type="ARBA" id="ARBA00022989"/>
    </source>
</evidence>
<dbReference type="HAMAP" id="MF_01006">
    <property type="entry name" value="Undec_diphosphatase"/>
    <property type="match status" value="1"/>
</dbReference>
<proteinExistence type="inferred from homology"/>
<evidence type="ECO:0000256" key="3">
    <source>
        <dbReference type="ARBA" id="ARBA00012374"/>
    </source>
</evidence>
<comment type="subcellular location">
    <subcellularLocation>
        <location evidence="1 14">Cell membrane</location>
        <topology evidence="1 14">Multi-pass membrane protein</topology>
    </subcellularLocation>
</comment>
<feature type="transmembrane region" description="Helical" evidence="14">
    <location>
        <begin position="41"/>
        <end position="61"/>
    </location>
</feature>
<keyword evidence="14" id="KW-0961">Cell wall biogenesis/degradation</keyword>
<dbReference type="InterPro" id="IPR003824">
    <property type="entry name" value="UppP"/>
</dbReference>
<dbReference type="PANTHER" id="PTHR30622:SF4">
    <property type="entry name" value="UNDECAPRENYL-DIPHOSPHATASE"/>
    <property type="match status" value="1"/>
</dbReference>
<dbReference type="EMBL" id="FRDL01000006">
    <property type="protein sequence ID" value="SHN68962.1"/>
    <property type="molecule type" value="Genomic_DNA"/>
</dbReference>
<comment type="function">
    <text evidence="14">Catalyzes the dephosphorylation of undecaprenyl diphosphate (UPP). Confers resistance to bacitracin.</text>
</comment>
<keyword evidence="6 14" id="KW-0812">Transmembrane</keyword>
<feature type="transmembrane region" description="Helical" evidence="14">
    <location>
        <begin position="115"/>
        <end position="132"/>
    </location>
</feature>
<feature type="transmembrane region" description="Helical" evidence="14">
    <location>
        <begin position="250"/>
        <end position="266"/>
    </location>
</feature>
<evidence type="ECO:0000256" key="5">
    <source>
        <dbReference type="ARBA" id="ARBA00022475"/>
    </source>
</evidence>
<keyword evidence="14" id="KW-0133">Cell shape</keyword>
<keyword evidence="7 14" id="KW-0378">Hydrolase</keyword>
<evidence type="ECO:0000256" key="1">
    <source>
        <dbReference type="ARBA" id="ARBA00004651"/>
    </source>
</evidence>
<dbReference type="NCBIfam" id="NF001393">
    <property type="entry name" value="PRK00281.2-4"/>
    <property type="match status" value="1"/>
</dbReference>
<name>A0A1M7TDZ7_9RHOB</name>
<evidence type="ECO:0000256" key="10">
    <source>
        <dbReference type="ARBA" id="ARBA00023251"/>
    </source>
</evidence>
<evidence type="ECO:0000256" key="14">
    <source>
        <dbReference type="HAMAP-Rule" id="MF_01006"/>
    </source>
</evidence>
<evidence type="ECO:0000256" key="13">
    <source>
        <dbReference type="ARBA" id="ARBA00047594"/>
    </source>
</evidence>
<dbReference type="GO" id="GO:0009252">
    <property type="term" value="P:peptidoglycan biosynthetic process"/>
    <property type="evidence" value="ECO:0007669"/>
    <property type="project" value="UniProtKB-KW"/>
</dbReference>
<dbReference type="GO" id="GO:0050380">
    <property type="term" value="F:undecaprenyl-diphosphatase activity"/>
    <property type="evidence" value="ECO:0007669"/>
    <property type="project" value="UniProtKB-UniRule"/>
</dbReference>
<evidence type="ECO:0000256" key="2">
    <source>
        <dbReference type="ARBA" id="ARBA00010621"/>
    </source>
</evidence>
<dbReference type="STRING" id="1189325.SAMN04488119_106194"/>
<keyword evidence="9 14" id="KW-0472">Membrane</keyword>
<evidence type="ECO:0000256" key="9">
    <source>
        <dbReference type="ARBA" id="ARBA00023136"/>
    </source>
</evidence>
<comment type="catalytic activity">
    <reaction evidence="13 14">
        <text>di-trans,octa-cis-undecaprenyl diphosphate + H2O = di-trans,octa-cis-undecaprenyl phosphate + phosphate + H(+)</text>
        <dbReference type="Rhea" id="RHEA:28094"/>
        <dbReference type="ChEBI" id="CHEBI:15377"/>
        <dbReference type="ChEBI" id="CHEBI:15378"/>
        <dbReference type="ChEBI" id="CHEBI:43474"/>
        <dbReference type="ChEBI" id="CHEBI:58405"/>
        <dbReference type="ChEBI" id="CHEBI:60392"/>
        <dbReference type="EC" id="3.6.1.27"/>
    </reaction>
</comment>
<feature type="transmembrane region" description="Helical" evidence="14">
    <location>
        <begin position="217"/>
        <end position="238"/>
    </location>
</feature>
<dbReference type="AlphaFoldDB" id="A0A1M7TDZ7"/>
<keyword evidence="8 14" id="KW-1133">Transmembrane helix</keyword>
<evidence type="ECO:0000256" key="7">
    <source>
        <dbReference type="ARBA" id="ARBA00022801"/>
    </source>
</evidence>
<accession>A0A1M7TDZ7</accession>
<gene>
    <name evidence="14" type="primary">uppP</name>
    <name evidence="15" type="ORF">SAMN05216200_1068</name>
</gene>
<feature type="transmembrane region" description="Helical" evidence="14">
    <location>
        <begin position="6"/>
        <end position="29"/>
    </location>
</feature>
<dbReference type="GO" id="GO:0005886">
    <property type="term" value="C:plasma membrane"/>
    <property type="evidence" value="ECO:0007669"/>
    <property type="project" value="UniProtKB-SubCell"/>
</dbReference>
<dbReference type="Proteomes" id="UP000184066">
    <property type="component" value="Unassembled WGS sequence"/>
</dbReference>
<dbReference type="GO" id="GO:0008360">
    <property type="term" value="P:regulation of cell shape"/>
    <property type="evidence" value="ECO:0007669"/>
    <property type="project" value="UniProtKB-KW"/>
</dbReference>
<sequence>MPFLDLILLSIIQGITEFLPISSSAHLILFPALTGEADQGLAVDVSVHVGTLAAVLIYFRAEFAEAFVGAAHVLRGRFGTAQARLALLLALSTLPVVAAGLAVKLSGADEAMRSVEVIAWTTIVFGALLWAADRYAPRRRGWREWSWRDAALMGAAQALALVPGVSRSGVTMTAARWLGYERTDSARLSLLMSAPTIIAAGALTARDLARSGDSGLGLDAAIGAGLSFAAALLALWAMMRMLRSWSMTPFVLYRFALGAALMIYVYA</sequence>
<evidence type="ECO:0000256" key="6">
    <source>
        <dbReference type="ARBA" id="ARBA00022692"/>
    </source>
</evidence>
<evidence type="ECO:0000313" key="15">
    <source>
        <dbReference type="EMBL" id="SHN68962.1"/>
    </source>
</evidence>
<feature type="transmembrane region" description="Helical" evidence="14">
    <location>
        <begin position="81"/>
        <end position="103"/>
    </location>
</feature>
<dbReference type="GO" id="GO:0071555">
    <property type="term" value="P:cell wall organization"/>
    <property type="evidence" value="ECO:0007669"/>
    <property type="project" value="UniProtKB-KW"/>
</dbReference>
<dbReference type="PANTHER" id="PTHR30622">
    <property type="entry name" value="UNDECAPRENYL-DIPHOSPHATASE"/>
    <property type="match status" value="1"/>
</dbReference>
<dbReference type="OrthoDB" id="9808289at2"/>
<keyword evidence="14" id="KW-0573">Peptidoglycan synthesis</keyword>
<keyword evidence="10 14" id="KW-0046">Antibiotic resistance</keyword>
<reference evidence="15 16" key="1">
    <citation type="submission" date="2016-12" db="EMBL/GenBank/DDBJ databases">
        <authorList>
            <person name="Song W.-J."/>
            <person name="Kurnit D.M."/>
        </authorList>
    </citation>
    <scope>NUCLEOTIDE SEQUENCE [LARGE SCALE GENOMIC DNA]</scope>
    <source>
        <strain evidence="15 16">CGMCC 1.10808</strain>
    </source>
</reference>
<evidence type="ECO:0000256" key="12">
    <source>
        <dbReference type="ARBA" id="ARBA00032932"/>
    </source>
</evidence>
<organism evidence="15 16">
    <name type="scientific">Oceanicella actignis</name>
    <dbReference type="NCBI Taxonomy" id="1189325"/>
    <lineage>
        <taxon>Bacteria</taxon>
        <taxon>Pseudomonadati</taxon>
        <taxon>Pseudomonadota</taxon>
        <taxon>Alphaproteobacteria</taxon>
        <taxon>Rhodobacterales</taxon>
        <taxon>Paracoccaceae</taxon>
        <taxon>Oceanicella</taxon>
    </lineage>
</organism>
<dbReference type="Pfam" id="PF02673">
    <property type="entry name" value="BacA"/>
    <property type="match status" value="1"/>
</dbReference>
<dbReference type="GO" id="GO:0046677">
    <property type="term" value="P:response to antibiotic"/>
    <property type="evidence" value="ECO:0007669"/>
    <property type="project" value="UniProtKB-UniRule"/>
</dbReference>
<evidence type="ECO:0000256" key="4">
    <source>
        <dbReference type="ARBA" id="ARBA00021581"/>
    </source>
</evidence>
<keyword evidence="5 14" id="KW-1003">Cell membrane</keyword>
<feature type="transmembrane region" description="Helical" evidence="14">
    <location>
        <begin position="186"/>
        <end position="205"/>
    </location>
</feature>
<keyword evidence="16" id="KW-1185">Reference proteome</keyword>
<evidence type="ECO:0000256" key="11">
    <source>
        <dbReference type="ARBA" id="ARBA00032707"/>
    </source>
</evidence>